<dbReference type="RefSeq" id="WP_232876135.1">
    <property type="nucleotide sequence ID" value="NZ_JAJSOJ010000003.1"/>
</dbReference>
<comment type="caution">
    <text evidence="1">The sequence shown here is derived from an EMBL/GenBank/DDBJ whole genome shotgun (WGS) entry which is preliminary data.</text>
</comment>
<evidence type="ECO:0000313" key="1">
    <source>
        <dbReference type="EMBL" id="MCE0742552.1"/>
    </source>
</evidence>
<reference evidence="1 2" key="1">
    <citation type="submission" date="2021-12" db="EMBL/GenBank/DDBJ databases">
        <title>Genome sequence of Acetobacter sicerae DmPark20a_162.</title>
        <authorList>
            <person name="Chaston J.M."/>
        </authorList>
    </citation>
    <scope>NUCLEOTIDE SEQUENCE [LARGE SCALE GENOMIC DNA]</scope>
    <source>
        <strain evidence="1 2">DmPark20a_162</strain>
    </source>
</reference>
<protein>
    <submittedName>
        <fullName evidence="1">Uncharacterized protein</fullName>
    </submittedName>
</protein>
<name>A0ABS8VUG8_9PROT</name>
<organism evidence="1 2">
    <name type="scientific">Acetobacter sicerae</name>
    <dbReference type="NCBI Taxonomy" id="85325"/>
    <lineage>
        <taxon>Bacteria</taxon>
        <taxon>Pseudomonadati</taxon>
        <taxon>Pseudomonadota</taxon>
        <taxon>Alphaproteobacteria</taxon>
        <taxon>Acetobacterales</taxon>
        <taxon>Acetobacteraceae</taxon>
        <taxon>Acetobacter</taxon>
    </lineage>
</organism>
<evidence type="ECO:0000313" key="2">
    <source>
        <dbReference type="Proteomes" id="UP001521074"/>
    </source>
</evidence>
<feature type="non-terminal residue" evidence="1">
    <location>
        <position position="1"/>
    </location>
</feature>
<keyword evidence="2" id="KW-1185">Reference proteome</keyword>
<sequence length="91" mass="10872">HVDNQDDWFKEKFDKIFKIYKDIYLFCKGDNLLPPIEDPKNTVFEMNIATNHQEFMDFLGDLMKDKAASHPCNAEIFFPETPREWIEESKL</sequence>
<gene>
    <name evidence="1" type="ORF">LWC05_01395</name>
</gene>
<accession>A0ABS8VUG8</accession>
<proteinExistence type="predicted"/>
<dbReference type="Proteomes" id="UP001521074">
    <property type="component" value="Unassembled WGS sequence"/>
</dbReference>
<dbReference type="EMBL" id="JAJSOJ010000003">
    <property type="protein sequence ID" value="MCE0742552.1"/>
    <property type="molecule type" value="Genomic_DNA"/>
</dbReference>